<keyword evidence="5" id="KW-1185">Reference proteome</keyword>
<feature type="region of interest" description="Disordered" evidence="2">
    <location>
        <begin position="30"/>
        <end position="64"/>
    </location>
</feature>
<dbReference type="InterPro" id="IPR007317">
    <property type="entry name" value="GET4"/>
</dbReference>
<reference evidence="3" key="2">
    <citation type="submission" date="2010-11" db="EMBL/GenBank/DDBJ databases">
        <authorList>
            <consortium name="The Broad Institute Genome Sequencing Platform"/>
            <person name="Earl A."/>
            <person name="Ward D."/>
            <person name="Feldgarden M."/>
            <person name="Gevers D."/>
            <person name="Butler R."/>
            <person name="Young S.K."/>
            <person name="Zeng Q."/>
            <person name="Gargeya S."/>
            <person name="Fitzgerald M."/>
            <person name="Haas B."/>
            <person name="Abouelleil A."/>
            <person name="Alvarado L."/>
            <person name="Arachchi H.M."/>
            <person name="Berlin A."/>
            <person name="Brown A."/>
            <person name="Chapman S.B."/>
            <person name="Chen Z."/>
            <person name="Dunbar C."/>
            <person name="Freedman E."/>
            <person name="Gearin G."/>
            <person name="Gellesch M."/>
            <person name="Goldberg J."/>
            <person name="Griggs A."/>
            <person name="Gujja S."/>
            <person name="Heilman E."/>
            <person name="Heiman D."/>
            <person name="Howarth C."/>
            <person name="Larson L."/>
            <person name="Lui A."/>
            <person name="MacDonald P.J.P."/>
            <person name="Mehta T."/>
            <person name="Montmayeur A."/>
            <person name="Murphy C."/>
            <person name="Neiman D."/>
            <person name="Pearson M."/>
            <person name="Priest M."/>
            <person name="Roberts A."/>
            <person name="Saif S."/>
            <person name="Shea T."/>
            <person name="Shenoy N."/>
            <person name="Sisk P."/>
            <person name="Stolte C."/>
            <person name="Sykes S."/>
            <person name="White J."/>
            <person name="Yandava C."/>
            <person name="Wortman J."/>
            <person name="Nusbaum C."/>
            <person name="Birren B."/>
        </authorList>
    </citation>
    <scope>NUCLEOTIDE SEQUENCE</scope>
    <source>
        <strain evidence="3">P1A1 Lamole</strain>
    </source>
</reference>
<dbReference type="STRING" id="683840.U5H6E3"/>
<evidence type="ECO:0000313" key="4">
    <source>
        <dbReference type="EnsemblFungi" id="MVLG_02844T0"/>
    </source>
</evidence>
<evidence type="ECO:0008006" key="6">
    <source>
        <dbReference type="Google" id="ProtNLM"/>
    </source>
</evidence>
<dbReference type="OMA" id="VKWSVKA"/>
<dbReference type="FunCoup" id="U5H6E3">
    <property type="interactions" value="414"/>
</dbReference>
<evidence type="ECO:0000256" key="1">
    <source>
        <dbReference type="ARBA" id="ARBA00005351"/>
    </source>
</evidence>
<dbReference type="InterPro" id="IPR011990">
    <property type="entry name" value="TPR-like_helical_dom_sf"/>
</dbReference>
<evidence type="ECO:0000256" key="2">
    <source>
        <dbReference type="SAM" id="MobiDB-lite"/>
    </source>
</evidence>
<evidence type="ECO:0000313" key="3">
    <source>
        <dbReference type="EMBL" id="KDE06807.1"/>
    </source>
</evidence>
<dbReference type="OrthoDB" id="10252405at2759"/>
<protein>
    <recommendedName>
        <fullName evidence="6">Cytoplasmic protein</fullName>
    </recommendedName>
</protein>
<dbReference type="EMBL" id="AEIJ01000271">
    <property type="status" value="NOT_ANNOTATED_CDS"/>
    <property type="molecule type" value="Genomic_DNA"/>
</dbReference>
<dbReference type="PANTHER" id="PTHR12875:SF0">
    <property type="entry name" value="GOLGI TO ER TRAFFIC PROTEIN 4 HOMOLOG"/>
    <property type="match status" value="1"/>
</dbReference>
<comment type="similarity">
    <text evidence="1">Belongs to the GET4 family.</text>
</comment>
<dbReference type="Proteomes" id="UP000017200">
    <property type="component" value="Unassembled WGS sequence"/>
</dbReference>
<name>U5H6E3_USTV1</name>
<dbReference type="EnsemblFungi" id="MVLG_02844T0">
    <property type="protein sequence ID" value="MVLG_02844T0"/>
    <property type="gene ID" value="MVLG_02844"/>
</dbReference>
<dbReference type="HOGENOM" id="CLU_046061_0_0_1"/>
<dbReference type="Gene3D" id="1.25.40.10">
    <property type="entry name" value="Tetratricopeptide repeat domain"/>
    <property type="match status" value="1"/>
</dbReference>
<feature type="compositionally biased region" description="Polar residues" evidence="2">
    <location>
        <begin position="45"/>
        <end position="59"/>
    </location>
</feature>
<reference evidence="4" key="4">
    <citation type="submission" date="2015-06" db="UniProtKB">
        <authorList>
            <consortium name="EnsemblFungi"/>
        </authorList>
    </citation>
    <scope>IDENTIFICATION</scope>
</reference>
<dbReference type="EMBL" id="GL541666">
    <property type="protein sequence ID" value="KDE06807.1"/>
    <property type="molecule type" value="Genomic_DNA"/>
</dbReference>
<accession>U5H6E3</accession>
<proteinExistence type="inferred from homology"/>
<sequence length="382" mass="41187">MSSSTPSPSLQQFLDLLDAGDYYGAHQKARTSATRLLAPPRRTATPATSSKNVSSTSPTNPLPFDSKAQQASELLWQASRKLMEQAQIGSGVDLAIYLLDIYKTRNVGCGPEERAKMLQLIALTGPAGAWRKTLTDNIFSWSSKTGVAASGDPEIHLYLGQLLYKEQNYHNASLHLLLVPTQDSARTLAEVMFAWSQLDPSGLNGLGRYAARATLSYLESHAILAARTFLSHFLSSALKTYPDLSVKSVAYPSPTSPLGKNLPSSEQGDELILTKLQSLNFLQLAVRTIQVGAGETVDKYGGANGGVKKEVKGGGKSNWVKMCARYEKEVQWFNKSPEIKESLQELGIMYFGIKPPQQASNPFAAMMSGLMGGGGGAPALGR</sequence>
<organism evidence="3">
    <name type="scientific">Microbotryum lychnidis-dioicae (strain p1A1 Lamole / MvSl-1064)</name>
    <name type="common">Anther smut fungus</name>
    <dbReference type="NCBI Taxonomy" id="683840"/>
    <lineage>
        <taxon>Eukaryota</taxon>
        <taxon>Fungi</taxon>
        <taxon>Dikarya</taxon>
        <taxon>Basidiomycota</taxon>
        <taxon>Pucciniomycotina</taxon>
        <taxon>Microbotryomycetes</taxon>
        <taxon>Microbotryales</taxon>
        <taxon>Microbotryaceae</taxon>
        <taxon>Microbotryum</taxon>
    </lineage>
</organism>
<dbReference type="Pfam" id="PF04190">
    <property type="entry name" value="GET4"/>
    <property type="match status" value="1"/>
</dbReference>
<dbReference type="GO" id="GO:0005829">
    <property type="term" value="C:cytosol"/>
    <property type="evidence" value="ECO:0007669"/>
    <property type="project" value="TreeGrafter"/>
</dbReference>
<dbReference type="GO" id="GO:0045048">
    <property type="term" value="P:protein insertion into ER membrane"/>
    <property type="evidence" value="ECO:0007669"/>
    <property type="project" value="InterPro"/>
</dbReference>
<reference evidence="5" key="1">
    <citation type="submission" date="2010-11" db="EMBL/GenBank/DDBJ databases">
        <title>The genome sequence of Microbotryum violaceum strain p1A1 Lamole.</title>
        <authorList>
            <person name="Cuomo C."/>
            <person name="Perlin M."/>
            <person name="Young S.K."/>
            <person name="Zeng Q."/>
            <person name="Gargeya S."/>
            <person name="Alvarado L."/>
            <person name="Berlin A."/>
            <person name="Chapman S.B."/>
            <person name="Chen Z."/>
            <person name="Freedman E."/>
            <person name="Gellesch M."/>
            <person name="Goldberg J."/>
            <person name="Griggs A."/>
            <person name="Gujja S."/>
            <person name="Heilman E."/>
            <person name="Heiman D."/>
            <person name="Howarth C."/>
            <person name="Mehta T."/>
            <person name="Neiman D."/>
            <person name="Pearson M."/>
            <person name="Roberts A."/>
            <person name="Saif S."/>
            <person name="Shea T."/>
            <person name="Shenoy N."/>
            <person name="Sisk P."/>
            <person name="Stolte C."/>
            <person name="Sykes S."/>
            <person name="White J."/>
            <person name="Yandava C."/>
            <person name="Haas B."/>
            <person name="Nusbaum C."/>
            <person name="Birren B."/>
        </authorList>
    </citation>
    <scope>NUCLEOTIDE SEQUENCE [LARGE SCALE GENOMIC DNA]</scope>
    <source>
        <strain evidence="5">p1A1 Lamole</strain>
    </source>
</reference>
<dbReference type="InParanoid" id="U5H6E3"/>
<dbReference type="AlphaFoldDB" id="U5H6E3"/>
<dbReference type="PANTHER" id="PTHR12875">
    <property type="entry name" value="GOLGI TO ER TRAFFIC PROTEIN 4 HOMOLOG"/>
    <property type="match status" value="1"/>
</dbReference>
<gene>
    <name evidence="3" type="ORF">MVLG_02844</name>
</gene>
<evidence type="ECO:0000313" key="5">
    <source>
        <dbReference type="Proteomes" id="UP000017200"/>
    </source>
</evidence>
<reference evidence="3 5" key="3">
    <citation type="journal article" date="2015" name="BMC Genomics">
        <title>Sex and parasites: genomic and transcriptomic analysis of Microbotryum lychnidis-dioicae, the biotrophic and plant-castrating anther smut fungus.</title>
        <authorList>
            <person name="Perlin M.H."/>
            <person name="Amselem J."/>
            <person name="Fontanillas E."/>
            <person name="Toh S.S."/>
            <person name="Chen Z."/>
            <person name="Goldberg J."/>
            <person name="Duplessis S."/>
            <person name="Henrissat B."/>
            <person name="Young S."/>
            <person name="Zeng Q."/>
            <person name="Aguileta G."/>
            <person name="Petit E."/>
            <person name="Badouin H."/>
            <person name="Andrews J."/>
            <person name="Razeeq D."/>
            <person name="Gabaldon T."/>
            <person name="Quesneville H."/>
            <person name="Giraud T."/>
            <person name="Hood M.E."/>
            <person name="Schultz D.J."/>
            <person name="Cuomo C.A."/>
        </authorList>
    </citation>
    <scope>NUCLEOTIDE SEQUENCE [LARGE SCALE GENOMIC DNA]</scope>
    <source>
        <strain evidence="5">p1A1 Lamole</strain>
        <strain evidence="3">P1A1 Lamole</strain>
    </source>
</reference>